<comment type="subcellular location">
    <subcellularLocation>
        <location evidence="1">Cell inner membrane</location>
        <topology evidence="1">Multi-pass membrane protein</topology>
    </subcellularLocation>
    <subcellularLocation>
        <location evidence="9">Cell membrane</location>
        <topology evidence="9">Multi-pass membrane protein</topology>
    </subcellularLocation>
</comment>
<evidence type="ECO:0000259" key="11">
    <source>
        <dbReference type="Pfam" id="PF00482"/>
    </source>
</evidence>
<sequence length="405" mass="44991">MPNFYFEASDTQGIVHKGEHQAPSKDVVAQYLRDRKLIPLVIKSTEKKNRLSFLQIGIGSKVSRVQIIFLIRDLSISLKSGLSILETLDILASDTKNPTLKKILVDAKNNLSKGQDLSDTLEQYSKYFPQIYIGMIRAGEASGNLGETLSDAAVHLKKDYELTKRIKAAMVYPMILVIASVAVIGLLLIFVLPNLIETFERGNIELPAVTKVLIKVSALLSYSYAADFVVFIIFLYLITYFRKTKIGQTIYAKLSNVMPMVKELMRKIAIVKFTRAMGYLLTSGMGITKSLEFAADSVGRDEYKKIVHQSLESIKKGNALSDTLDQYPSQFPKLLTGIIRVGETTGSLENVFKLSSEFYEEEVDSSLKTLLSYLEPVLLLIMGLVVGGVAFAVLIPIYQLVSGFS</sequence>
<dbReference type="FunFam" id="1.20.81.30:FF:000001">
    <property type="entry name" value="Type II secretion system protein F"/>
    <property type="match status" value="1"/>
</dbReference>
<gene>
    <name evidence="12" type="ORF">COT81_04785</name>
</gene>
<evidence type="ECO:0000256" key="8">
    <source>
        <dbReference type="ARBA" id="ARBA00023136"/>
    </source>
</evidence>
<evidence type="ECO:0000256" key="6">
    <source>
        <dbReference type="ARBA" id="ARBA00022692"/>
    </source>
</evidence>
<dbReference type="Gene3D" id="1.20.81.30">
    <property type="entry name" value="Type II secretion system (T2SS), domain F"/>
    <property type="match status" value="2"/>
</dbReference>
<dbReference type="InterPro" id="IPR001992">
    <property type="entry name" value="T2SS_GspF/T4SS_PilC_CS"/>
</dbReference>
<dbReference type="PROSITE" id="PS00874">
    <property type="entry name" value="T2SP_F"/>
    <property type="match status" value="1"/>
</dbReference>
<dbReference type="PANTHER" id="PTHR30012:SF0">
    <property type="entry name" value="TYPE II SECRETION SYSTEM PROTEIN F-RELATED"/>
    <property type="match status" value="1"/>
</dbReference>
<comment type="similarity">
    <text evidence="2 9">Belongs to the GSP F family.</text>
</comment>
<protein>
    <recommendedName>
        <fullName evidence="11">Type II secretion system protein GspF domain-containing protein</fullName>
    </recommendedName>
</protein>
<organism evidence="12 13">
    <name type="scientific">Candidatus Buchananbacteria bacterium CG10_big_fil_rev_8_21_14_0_10_42_9</name>
    <dbReference type="NCBI Taxonomy" id="1974526"/>
    <lineage>
        <taxon>Bacteria</taxon>
        <taxon>Candidatus Buchananiibacteriota</taxon>
    </lineage>
</organism>
<evidence type="ECO:0000256" key="1">
    <source>
        <dbReference type="ARBA" id="ARBA00004429"/>
    </source>
</evidence>
<dbReference type="InterPro" id="IPR042094">
    <property type="entry name" value="T2SS_GspF_sf"/>
</dbReference>
<dbReference type="InterPro" id="IPR003004">
    <property type="entry name" value="GspF/PilC"/>
</dbReference>
<dbReference type="AlphaFoldDB" id="A0A2H0W097"/>
<feature type="transmembrane region" description="Helical" evidence="10">
    <location>
        <begin position="212"/>
        <end position="238"/>
    </location>
</feature>
<dbReference type="GO" id="GO:0005886">
    <property type="term" value="C:plasma membrane"/>
    <property type="evidence" value="ECO:0007669"/>
    <property type="project" value="UniProtKB-SubCell"/>
</dbReference>
<keyword evidence="4" id="KW-1003">Cell membrane</keyword>
<dbReference type="Pfam" id="PF00482">
    <property type="entry name" value="T2SSF"/>
    <property type="match status" value="2"/>
</dbReference>
<evidence type="ECO:0000313" key="12">
    <source>
        <dbReference type="EMBL" id="PIS04746.1"/>
    </source>
</evidence>
<dbReference type="InterPro" id="IPR018076">
    <property type="entry name" value="T2SS_GspF_dom"/>
</dbReference>
<evidence type="ECO:0000256" key="7">
    <source>
        <dbReference type="ARBA" id="ARBA00022989"/>
    </source>
</evidence>
<keyword evidence="5" id="KW-0997">Cell inner membrane</keyword>
<keyword evidence="6 9" id="KW-0812">Transmembrane</keyword>
<evidence type="ECO:0000313" key="13">
    <source>
        <dbReference type="Proteomes" id="UP000230935"/>
    </source>
</evidence>
<proteinExistence type="inferred from homology"/>
<dbReference type="GO" id="GO:0009306">
    <property type="term" value="P:protein secretion"/>
    <property type="evidence" value="ECO:0007669"/>
    <property type="project" value="InterPro"/>
</dbReference>
<feature type="transmembrane region" description="Helical" evidence="10">
    <location>
        <begin position="377"/>
        <end position="401"/>
    </location>
</feature>
<evidence type="ECO:0000256" key="5">
    <source>
        <dbReference type="ARBA" id="ARBA00022519"/>
    </source>
</evidence>
<dbReference type="PANTHER" id="PTHR30012">
    <property type="entry name" value="GENERAL SECRETION PATHWAY PROTEIN"/>
    <property type="match status" value="1"/>
</dbReference>
<evidence type="ECO:0000256" key="10">
    <source>
        <dbReference type="SAM" id="Phobius"/>
    </source>
</evidence>
<dbReference type="Proteomes" id="UP000230935">
    <property type="component" value="Unassembled WGS sequence"/>
</dbReference>
<dbReference type="PRINTS" id="PR00812">
    <property type="entry name" value="BCTERIALGSPF"/>
</dbReference>
<keyword evidence="3 9" id="KW-0813">Transport</keyword>
<keyword evidence="8 10" id="KW-0472">Membrane</keyword>
<feature type="domain" description="Type II secretion system protein GspF" evidence="11">
    <location>
        <begin position="71"/>
        <end position="193"/>
    </location>
</feature>
<evidence type="ECO:0000256" key="2">
    <source>
        <dbReference type="ARBA" id="ARBA00005745"/>
    </source>
</evidence>
<feature type="transmembrane region" description="Helical" evidence="10">
    <location>
        <begin position="171"/>
        <end position="192"/>
    </location>
</feature>
<evidence type="ECO:0000256" key="9">
    <source>
        <dbReference type="RuleBase" id="RU003923"/>
    </source>
</evidence>
<reference evidence="13" key="1">
    <citation type="submission" date="2017-09" db="EMBL/GenBank/DDBJ databases">
        <title>Depth-based differentiation of microbial function through sediment-hosted aquifers and enrichment of novel symbionts in the deep terrestrial subsurface.</title>
        <authorList>
            <person name="Probst A.J."/>
            <person name="Ladd B."/>
            <person name="Jarett J.K."/>
            <person name="Geller-Mcgrath D.E."/>
            <person name="Sieber C.M.K."/>
            <person name="Emerson J.B."/>
            <person name="Anantharaman K."/>
            <person name="Thomas B.C."/>
            <person name="Malmstrom R."/>
            <person name="Stieglmeier M."/>
            <person name="Klingl A."/>
            <person name="Woyke T."/>
            <person name="Ryan C.M."/>
            <person name="Banfield J.F."/>
        </authorList>
    </citation>
    <scope>NUCLEOTIDE SEQUENCE [LARGE SCALE GENOMIC DNA]</scope>
</reference>
<accession>A0A2H0W097</accession>
<feature type="domain" description="Type II secretion system protein GspF" evidence="11">
    <location>
        <begin position="273"/>
        <end position="396"/>
    </location>
</feature>
<evidence type="ECO:0000256" key="4">
    <source>
        <dbReference type="ARBA" id="ARBA00022475"/>
    </source>
</evidence>
<comment type="caution">
    <text evidence="12">The sequence shown here is derived from an EMBL/GenBank/DDBJ whole genome shotgun (WGS) entry which is preliminary data.</text>
</comment>
<keyword evidence="7 10" id="KW-1133">Transmembrane helix</keyword>
<dbReference type="EMBL" id="PEZZ01000037">
    <property type="protein sequence ID" value="PIS04746.1"/>
    <property type="molecule type" value="Genomic_DNA"/>
</dbReference>
<evidence type="ECO:0000256" key="3">
    <source>
        <dbReference type="ARBA" id="ARBA00022448"/>
    </source>
</evidence>
<name>A0A2H0W097_9BACT</name>